<dbReference type="Pfam" id="PF07486">
    <property type="entry name" value="Hydrolase_2"/>
    <property type="match status" value="1"/>
</dbReference>
<keyword evidence="1" id="KW-0732">Signal</keyword>
<gene>
    <name evidence="3" type="ORF">EKG37_07395</name>
</gene>
<keyword evidence="4" id="KW-1185">Reference proteome</keyword>
<name>A0A431WFD9_9BACI</name>
<evidence type="ECO:0000313" key="4">
    <source>
        <dbReference type="Proteomes" id="UP000271374"/>
    </source>
</evidence>
<dbReference type="InterPro" id="IPR042047">
    <property type="entry name" value="SleB_dom1"/>
</dbReference>
<dbReference type="OrthoDB" id="9785345at2"/>
<protein>
    <submittedName>
        <fullName evidence="3">Cell wall hydrolase</fullName>
    </submittedName>
</protein>
<feature type="signal peptide" evidence="1">
    <location>
        <begin position="1"/>
        <end position="29"/>
    </location>
</feature>
<evidence type="ECO:0000256" key="1">
    <source>
        <dbReference type="SAM" id="SignalP"/>
    </source>
</evidence>
<proteinExistence type="predicted"/>
<dbReference type="Gene3D" id="1.10.10.2520">
    <property type="entry name" value="Cell wall hydrolase SleB, domain 1"/>
    <property type="match status" value="1"/>
</dbReference>
<dbReference type="Gene3D" id="6.20.240.60">
    <property type="match status" value="1"/>
</dbReference>
<comment type="caution">
    <text evidence="3">The sequence shown here is derived from an EMBL/GenBank/DDBJ whole genome shotgun (WGS) entry which is preliminary data.</text>
</comment>
<sequence>MKNIYKKKIAAACVATLAFLGLQSSIVFAEEKVEDKIEIPEKPINHEIIKENVEEKISDKEKELLSRLVEAEAKGESYEGKVAVAEVVLNRVESPEFPDTVKEVVYETTGDAYAFSPVQNGEINKPASEETKEAVDDAVASPDNLNNAIYFYNPDIATDNWIRSRKVIKKIDNHAFAI</sequence>
<accession>A0A431WFD9</accession>
<dbReference type="InterPro" id="IPR011105">
    <property type="entry name" value="Cell_wall_hydrolase_SleB"/>
</dbReference>
<feature type="chain" id="PRO_5019189920" evidence="1">
    <location>
        <begin position="30"/>
        <end position="178"/>
    </location>
</feature>
<keyword evidence="3" id="KW-0378">Hydrolase</keyword>
<dbReference type="AlphaFoldDB" id="A0A431WFD9"/>
<feature type="domain" description="Cell wall hydrolase SleB" evidence="2">
    <location>
        <begin position="75"/>
        <end position="177"/>
    </location>
</feature>
<evidence type="ECO:0000259" key="2">
    <source>
        <dbReference type="Pfam" id="PF07486"/>
    </source>
</evidence>
<organism evidence="3 4">
    <name type="scientific">Bacillus yapensis</name>
    <dbReference type="NCBI Taxonomy" id="2492960"/>
    <lineage>
        <taxon>Bacteria</taxon>
        <taxon>Bacillati</taxon>
        <taxon>Bacillota</taxon>
        <taxon>Bacilli</taxon>
        <taxon>Bacillales</taxon>
        <taxon>Bacillaceae</taxon>
        <taxon>Bacillus</taxon>
    </lineage>
</organism>
<dbReference type="GO" id="GO:0016787">
    <property type="term" value="F:hydrolase activity"/>
    <property type="evidence" value="ECO:0007669"/>
    <property type="project" value="UniProtKB-KW"/>
</dbReference>
<evidence type="ECO:0000313" key="3">
    <source>
        <dbReference type="EMBL" id="RTR34028.1"/>
    </source>
</evidence>
<dbReference type="Proteomes" id="UP000271374">
    <property type="component" value="Unassembled WGS sequence"/>
</dbReference>
<dbReference type="RefSeq" id="WP_126407876.1">
    <property type="nucleotide sequence ID" value="NZ_RXNT01000004.1"/>
</dbReference>
<reference evidence="3 4" key="1">
    <citation type="submission" date="2018-12" db="EMBL/GenBank/DDBJ databases">
        <title>Bacillus yapensis draft genome sequence.</title>
        <authorList>
            <person name="Yu L."/>
            <person name="Xu X."/>
            <person name="Tang X."/>
        </authorList>
    </citation>
    <scope>NUCLEOTIDE SEQUENCE [LARGE SCALE GENOMIC DNA]</scope>
    <source>
        <strain evidence="3 4">XXST-01</strain>
    </source>
</reference>
<dbReference type="EMBL" id="RXNT01000004">
    <property type="protein sequence ID" value="RTR34028.1"/>
    <property type="molecule type" value="Genomic_DNA"/>
</dbReference>